<evidence type="ECO:0000313" key="1">
    <source>
        <dbReference type="EMBL" id="KAL0160001.1"/>
    </source>
</evidence>
<name>A0ABD0NFK0_CIRMR</name>
<feature type="non-terminal residue" evidence="1">
    <location>
        <position position="66"/>
    </location>
</feature>
<protein>
    <submittedName>
        <fullName evidence="1">Uncharacterized protein</fullName>
    </submittedName>
</protein>
<sequence>MDKLKKNIMGELTTLLNGVCLFASIGSTLAAQVTTITDMETSLADRSDRITHLEQEVSNLQSELTS</sequence>
<organism evidence="1 2">
    <name type="scientific">Cirrhinus mrigala</name>
    <name type="common">Mrigala</name>
    <dbReference type="NCBI Taxonomy" id="683832"/>
    <lineage>
        <taxon>Eukaryota</taxon>
        <taxon>Metazoa</taxon>
        <taxon>Chordata</taxon>
        <taxon>Craniata</taxon>
        <taxon>Vertebrata</taxon>
        <taxon>Euteleostomi</taxon>
        <taxon>Actinopterygii</taxon>
        <taxon>Neopterygii</taxon>
        <taxon>Teleostei</taxon>
        <taxon>Ostariophysi</taxon>
        <taxon>Cypriniformes</taxon>
        <taxon>Cyprinidae</taxon>
        <taxon>Labeoninae</taxon>
        <taxon>Labeonini</taxon>
        <taxon>Cirrhinus</taxon>
    </lineage>
</organism>
<evidence type="ECO:0000313" key="2">
    <source>
        <dbReference type="Proteomes" id="UP001529510"/>
    </source>
</evidence>
<accession>A0ABD0NFK0</accession>
<keyword evidence="2" id="KW-1185">Reference proteome</keyword>
<comment type="caution">
    <text evidence="1">The sequence shown here is derived from an EMBL/GenBank/DDBJ whole genome shotgun (WGS) entry which is preliminary data.</text>
</comment>
<dbReference type="AlphaFoldDB" id="A0ABD0NFK0"/>
<dbReference type="EMBL" id="JAMKFB020000022">
    <property type="protein sequence ID" value="KAL0160001.1"/>
    <property type="molecule type" value="Genomic_DNA"/>
</dbReference>
<reference evidence="1 2" key="1">
    <citation type="submission" date="2024-05" db="EMBL/GenBank/DDBJ databases">
        <title>Genome sequencing and assembly of Indian major carp, Cirrhinus mrigala (Hamilton, 1822).</title>
        <authorList>
            <person name="Mohindra V."/>
            <person name="Chowdhury L.M."/>
            <person name="Lal K."/>
            <person name="Jena J.K."/>
        </authorList>
    </citation>
    <scope>NUCLEOTIDE SEQUENCE [LARGE SCALE GENOMIC DNA]</scope>
    <source>
        <strain evidence="1">CM1030</strain>
        <tissue evidence="1">Blood</tissue>
    </source>
</reference>
<proteinExistence type="predicted"/>
<gene>
    <name evidence="1" type="ORF">M9458_043726</name>
</gene>
<dbReference type="Proteomes" id="UP001529510">
    <property type="component" value="Unassembled WGS sequence"/>
</dbReference>